<dbReference type="Pfam" id="PF00729">
    <property type="entry name" value="Viral_coat"/>
    <property type="match status" value="1"/>
</dbReference>
<evidence type="ECO:0000256" key="1">
    <source>
        <dbReference type="ARBA" id="ARBA00007446"/>
    </source>
</evidence>
<evidence type="ECO:0000259" key="4">
    <source>
        <dbReference type="Pfam" id="PF00729"/>
    </source>
</evidence>
<dbReference type="GO" id="GO:0019028">
    <property type="term" value="C:viral capsid"/>
    <property type="evidence" value="ECO:0007669"/>
    <property type="project" value="UniProtKB-KW"/>
</dbReference>
<dbReference type="InterPro" id="IPR000937">
    <property type="entry name" value="Capsid_prot_S-dom_vir"/>
</dbReference>
<dbReference type="EMBL" id="KX388528">
    <property type="protein sequence ID" value="AQU11796.1"/>
    <property type="molecule type" value="Genomic_DNA"/>
</dbReference>
<evidence type="ECO:0000256" key="2">
    <source>
        <dbReference type="ARBA" id="ARBA00022561"/>
    </source>
</evidence>
<dbReference type="GO" id="GO:0005198">
    <property type="term" value="F:structural molecule activity"/>
    <property type="evidence" value="ECO:0007669"/>
    <property type="project" value="InterPro"/>
</dbReference>
<feature type="domain" description="Icosahedral viral capsid protein S" evidence="4">
    <location>
        <begin position="115"/>
        <end position="289"/>
    </location>
</feature>
<dbReference type="SUPFAM" id="SSF88633">
    <property type="entry name" value="Positive stranded ssRNA viruses"/>
    <property type="match status" value="1"/>
</dbReference>
<keyword evidence="2" id="KW-0167">Capsid protein</keyword>
<evidence type="ECO:0000256" key="3">
    <source>
        <dbReference type="SAM" id="MobiDB-lite"/>
    </source>
</evidence>
<evidence type="ECO:0000313" key="5">
    <source>
        <dbReference type="EMBL" id="AQU11796.1"/>
    </source>
</evidence>
<keyword evidence="2" id="KW-0946">Virion</keyword>
<sequence length="448" mass="47935">MPVSRVSHRRGSQSHSKKKVAVASNFISSSGPARAASRFYYGDRNTTSAGRKMRSYGGKIGEYVLPAMGIPKALANPIGHGIGAAFSRITGNGAYVTHNSLMKNGYAADQASFGAGSIRIRHREYIQDITGSTAFNVAAAYEINPGLQGTFPFLSLIASNFETYKMHGLIFEYRSSSGDVVTGANSALGQVVMAVQYNSLNAQFSSKQQMEAYEGAVSTKPSCNMICGVECAKNKLPLDELYIRTGPLSSFQDEKFYDMGDFNLATQGMQGAYDVGELWVSYDVTLHYPKLNTGSLINSEHWASNTASGAGSIIPANLFVGNSLYSYSGTNDNMILLGQTGNVITFATTCPSGNYCIYYNLVGTSVTQAAFTITLSAGVTYLTVLNNDTSASITTGNKISATFSLCLFVGFQQNGTGTQTITLGGSPNLVTTPTFMDFIITQLDEYFA</sequence>
<dbReference type="Gene3D" id="2.60.120.20">
    <property type="match status" value="1"/>
</dbReference>
<organism evidence="5">
    <name type="scientific">Cruciviridae sp</name>
    <dbReference type="NCBI Taxonomy" id="1955495"/>
    <lineage>
        <taxon>Viruses</taxon>
        <taxon>Cruciviruses</taxon>
    </lineage>
</organism>
<proteinExistence type="inferred from homology"/>
<protein>
    <submittedName>
        <fullName evidence="5">Capsid protein</fullName>
    </submittedName>
</protein>
<dbReference type="InterPro" id="IPR029053">
    <property type="entry name" value="Viral_coat"/>
</dbReference>
<accession>A0A1S6LVM9</accession>
<name>A0A1S6LVM9_9VIRU</name>
<feature type="compositionally biased region" description="Basic residues" evidence="3">
    <location>
        <begin position="1"/>
        <end position="20"/>
    </location>
</feature>
<feature type="region of interest" description="Disordered" evidence="3">
    <location>
        <begin position="1"/>
        <end position="23"/>
    </location>
</feature>
<comment type="similarity">
    <text evidence="1">Belongs to the icosahedral plant coat protein family.</text>
</comment>
<reference evidence="5" key="1">
    <citation type="journal article" date="2016" name="Virus Evol.">
        <title>Diversity and comparative genomics of chimeric viruses in Sphagnum-dominated peatlands.</title>
        <authorList>
            <person name="Quaiser A."/>
            <person name="Krupovic M."/>
            <person name="Dufresne A."/>
            <person name="Francez A.J."/>
            <person name="Roux S."/>
        </authorList>
    </citation>
    <scope>NUCLEOTIDE SEQUENCE</scope>
    <source>
        <strain evidence="5">CRUV-49-B</strain>
    </source>
</reference>